<dbReference type="STRING" id="706570.PT85_03380"/>
<keyword evidence="4" id="KW-1185">Reference proteome</keyword>
<dbReference type="Proteomes" id="UP000186079">
    <property type="component" value="Unassembled WGS sequence"/>
</dbReference>
<dbReference type="OrthoDB" id="280692at2"/>
<dbReference type="PANTHER" id="PTHR20935">
    <property type="entry name" value="PHOSPHOGLYCERATE MUTASE-RELATED"/>
    <property type="match status" value="1"/>
</dbReference>
<keyword evidence="1" id="KW-0378">Hydrolase</keyword>
<dbReference type="PANTHER" id="PTHR20935:SF0">
    <property type="entry name" value="SERINE_THREONINE-PROTEIN PHOSPHATASE PGAM5, MITOCHONDRIAL"/>
    <property type="match status" value="1"/>
</dbReference>
<dbReference type="SMART" id="SM00855">
    <property type="entry name" value="PGAM"/>
    <property type="match status" value="1"/>
</dbReference>
<name>A0A0B2D7Q6_9PSED</name>
<dbReference type="InterPro" id="IPR029033">
    <property type="entry name" value="His_PPase_superfam"/>
</dbReference>
<gene>
    <name evidence="2" type="ORF">PT85_03380</name>
    <name evidence="3" type="ORF">SAMN05421672_10899</name>
</gene>
<dbReference type="InterPro" id="IPR013078">
    <property type="entry name" value="His_Pase_superF_clade-1"/>
</dbReference>
<protein>
    <submittedName>
        <fullName evidence="3">Broad specificity phosphatase PhoE</fullName>
    </submittedName>
    <submittedName>
        <fullName evidence="2">Phosphoglycerate mutase</fullName>
    </submittedName>
</protein>
<dbReference type="AlphaFoldDB" id="A0A0B2D7Q6"/>
<accession>A0A0B3BVE2</accession>
<dbReference type="SUPFAM" id="SSF53254">
    <property type="entry name" value="Phosphoglycerate mutase-like"/>
    <property type="match status" value="1"/>
</dbReference>
<evidence type="ECO:0000313" key="5">
    <source>
        <dbReference type="Proteomes" id="UP000186079"/>
    </source>
</evidence>
<accession>A0A0B2D7Q6</accession>
<evidence type="ECO:0000313" key="3">
    <source>
        <dbReference type="EMBL" id="SIQ63120.1"/>
    </source>
</evidence>
<dbReference type="Pfam" id="PF00300">
    <property type="entry name" value="His_Phos_1"/>
    <property type="match status" value="1"/>
</dbReference>
<dbReference type="InterPro" id="IPR051021">
    <property type="entry name" value="Mito_Ser/Thr_phosphatase"/>
</dbReference>
<proteinExistence type="predicted"/>
<dbReference type="CDD" id="cd07067">
    <property type="entry name" value="HP_PGM_like"/>
    <property type="match status" value="1"/>
</dbReference>
<dbReference type="RefSeq" id="WP_027590354.1">
    <property type="nucleotide sequence ID" value="NZ_FMUP01000005.1"/>
</dbReference>
<reference evidence="3 5" key="2">
    <citation type="submission" date="2017-01" db="EMBL/GenBank/DDBJ databases">
        <authorList>
            <person name="Mah S.A."/>
            <person name="Swanson W.J."/>
            <person name="Moy G.W."/>
            <person name="Vacquier V.D."/>
        </authorList>
    </citation>
    <scope>NUCLEOTIDE SEQUENCE [LARGE SCALE GENOMIC DNA]</scope>
    <source>
        <strain evidence="3 5">ATCC 29606</strain>
    </source>
</reference>
<dbReference type="PATRIC" id="fig|706570.3.peg.2256"/>
<organism evidence="2 4">
    <name type="scientific">Pseudomonas flexibilis</name>
    <dbReference type="NCBI Taxonomy" id="706570"/>
    <lineage>
        <taxon>Bacteria</taxon>
        <taxon>Pseudomonadati</taxon>
        <taxon>Pseudomonadota</taxon>
        <taxon>Gammaproteobacteria</taxon>
        <taxon>Pseudomonadales</taxon>
        <taxon>Pseudomonadaceae</taxon>
        <taxon>Pseudomonas</taxon>
    </lineage>
</organism>
<evidence type="ECO:0000313" key="2">
    <source>
        <dbReference type="EMBL" id="KHO66610.1"/>
    </source>
</evidence>
<dbReference type="Gene3D" id="3.40.50.1240">
    <property type="entry name" value="Phosphoglycerate mutase-like"/>
    <property type="match status" value="1"/>
</dbReference>
<evidence type="ECO:0000256" key="1">
    <source>
        <dbReference type="ARBA" id="ARBA00022801"/>
    </source>
</evidence>
<dbReference type="GO" id="GO:0016787">
    <property type="term" value="F:hydrolase activity"/>
    <property type="evidence" value="ECO:0007669"/>
    <property type="project" value="UniProtKB-KW"/>
</dbReference>
<dbReference type="Proteomes" id="UP000030980">
    <property type="component" value="Unassembled WGS sequence"/>
</dbReference>
<sequence length="237" mass="26607">MGSIYLIRHGQASFGADDYDVLCATGVRQSEILGDHLARLGTAFDHCYSGTLQRQRHTAEHALRRLSSAGLPTPQLHIEPAFDEFKAEELIRAHLPELLEHEPRALHILRNAADHRSDFQRLFQFVIDGWLGGRLNTPGVESWEAFAARVEQGLRRVIERANNDRARIAIFTSGGAITALLHRVSGVPPLKAFELNWQIVNTSLTHLKFRGSDLSLASFNNHAHLELLKAPELITYR</sequence>
<dbReference type="EMBL" id="JTAK01000001">
    <property type="protein sequence ID" value="KHO66610.1"/>
    <property type="molecule type" value="Genomic_DNA"/>
</dbReference>
<reference evidence="2 4" key="1">
    <citation type="submission" date="2014-11" db="EMBL/GenBank/DDBJ databases">
        <title>Genome sequence of Pseudomonas tuomuerensis JCM 14085.</title>
        <authorList>
            <person name="Shin S.-K."/>
            <person name="Yi H."/>
        </authorList>
    </citation>
    <scope>NUCLEOTIDE SEQUENCE [LARGE SCALE GENOMIC DNA]</scope>
    <source>
        <strain evidence="2 4">JCM 14085</strain>
    </source>
</reference>
<dbReference type="EMBL" id="FTMC01000008">
    <property type="protein sequence ID" value="SIQ63120.1"/>
    <property type="molecule type" value="Genomic_DNA"/>
</dbReference>
<evidence type="ECO:0000313" key="4">
    <source>
        <dbReference type="Proteomes" id="UP000030980"/>
    </source>
</evidence>